<feature type="compositionally biased region" description="Acidic residues" evidence="1">
    <location>
        <begin position="105"/>
        <end position="115"/>
    </location>
</feature>
<reference evidence="3" key="1">
    <citation type="submission" date="2022-11" db="UniProtKB">
        <authorList>
            <consortium name="WormBaseParasite"/>
        </authorList>
    </citation>
    <scope>IDENTIFICATION</scope>
</reference>
<protein>
    <submittedName>
        <fullName evidence="3">Uncharacterized protein</fullName>
    </submittedName>
</protein>
<keyword evidence="2" id="KW-1185">Reference proteome</keyword>
<name>A0A915KR32_ROMCU</name>
<evidence type="ECO:0000313" key="2">
    <source>
        <dbReference type="Proteomes" id="UP000887565"/>
    </source>
</evidence>
<feature type="region of interest" description="Disordered" evidence="1">
    <location>
        <begin position="101"/>
        <end position="135"/>
    </location>
</feature>
<proteinExistence type="predicted"/>
<sequence length="135" mass="15988">MPGRYGYDLSDDLKMLKSLYDRLIQNDPDALKPCGLKIWRSIIHEDGRFKRHSAQALATRMRRFVLPNLQKLCQRLTGEIEAKLIKSYKFYIDENRKSQKFNVIDEQEEDENDTDESCKLTDDESNEPYIINNRK</sequence>
<evidence type="ECO:0000313" key="3">
    <source>
        <dbReference type="WBParaSite" id="nRc.2.0.1.t40929-RA"/>
    </source>
</evidence>
<evidence type="ECO:0000256" key="1">
    <source>
        <dbReference type="SAM" id="MobiDB-lite"/>
    </source>
</evidence>
<dbReference type="Proteomes" id="UP000887565">
    <property type="component" value="Unplaced"/>
</dbReference>
<accession>A0A915KR32</accession>
<dbReference type="WBParaSite" id="nRc.2.0.1.t40929-RA">
    <property type="protein sequence ID" value="nRc.2.0.1.t40929-RA"/>
    <property type="gene ID" value="nRc.2.0.1.g40929"/>
</dbReference>
<dbReference type="AlphaFoldDB" id="A0A915KR32"/>
<organism evidence="2 3">
    <name type="scientific">Romanomermis culicivorax</name>
    <name type="common">Nematode worm</name>
    <dbReference type="NCBI Taxonomy" id="13658"/>
    <lineage>
        <taxon>Eukaryota</taxon>
        <taxon>Metazoa</taxon>
        <taxon>Ecdysozoa</taxon>
        <taxon>Nematoda</taxon>
        <taxon>Enoplea</taxon>
        <taxon>Dorylaimia</taxon>
        <taxon>Mermithida</taxon>
        <taxon>Mermithoidea</taxon>
        <taxon>Mermithidae</taxon>
        <taxon>Romanomermis</taxon>
    </lineage>
</organism>